<keyword evidence="1" id="KW-0472">Membrane</keyword>
<name>A0A1H3TGD3_9MICO</name>
<dbReference type="AlphaFoldDB" id="A0A1H3TGD3"/>
<sequence>MVTHIDSPGPNFRKPGLLLMLVGAGMFKPSAILMAAALFDTPSYRVLFPTADNPDAYAANQREFADYFHAITHSLIEFDEGPLSSDAESFRPHRRRPALQGGFFIGHINLRDCYRHSENSKVRKNGCFLNAPKRRWSRPTT</sequence>
<keyword evidence="1" id="KW-0812">Transmembrane</keyword>
<protein>
    <submittedName>
        <fullName evidence="2">Uncharacterized protein</fullName>
    </submittedName>
</protein>
<reference evidence="2 3" key="1">
    <citation type="submission" date="2016-10" db="EMBL/GenBank/DDBJ databases">
        <authorList>
            <person name="de Groot N.N."/>
        </authorList>
    </citation>
    <scope>NUCLEOTIDE SEQUENCE [LARGE SCALE GENOMIC DNA]</scope>
    <source>
        <strain evidence="2 3">CGMCC 4.3491</strain>
    </source>
</reference>
<organism evidence="2 3">
    <name type="scientific">Herbiconiux ginsengi</name>
    <dbReference type="NCBI Taxonomy" id="381665"/>
    <lineage>
        <taxon>Bacteria</taxon>
        <taxon>Bacillati</taxon>
        <taxon>Actinomycetota</taxon>
        <taxon>Actinomycetes</taxon>
        <taxon>Micrococcales</taxon>
        <taxon>Microbacteriaceae</taxon>
        <taxon>Herbiconiux</taxon>
    </lineage>
</organism>
<feature type="transmembrane region" description="Helical" evidence="1">
    <location>
        <begin position="17"/>
        <end position="39"/>
    </location>
</feature>
<gene>
    <name evidence="2" type="ORF">SAMN05216554_4153</name>
</gene>
<evidence type="ECO:0000313" key="3">
    <source>
        <dbReference type="Proteomes" id="UP000198891"/>
    </source>
</evidence>
<dbReference type="EMBL" id="FNPZ01000005">
    <property type="protein sequence ID" value="SDZ48725.1"/>
    <property type="molecule type" value="Genomic_DNA"/>
</dbReference>
<keyword evidence="1" id="KW-1133">Transmembrane helix</keyword>
<evidence type="ECO:0000256" key="1">
    <source>
        <dbReference type="SAM" id="Phobius"/>
    </source>
</evidence>
<proteinExistence type="predicted"/>
<accession>A0A1H3TGD3</accession>
<dbReference type="Proteomes" id="UP000198891">
    <property type="component" value="Unassembled WGS sequence"/>
</dbReference>
<keyword evidence="3" id="KW-1185">Reference proteome</keyword>
<evidence type="ECO:0000313" key="2">
    <source>
        <dbReference type="EMBL" id="SDZ48725.1"/>
    </source>
</evidence>